<name>A0ABN2NF27_9MICO</name>
<feature type="transmembrane region" description="Helical" evidence="7">
    <location>
        <begin position="34"/>
        <end position="58"/>
    </location>
</feature>
<dbReference type="Proteomes" id="UP001501094">
    <property type="component" value="Unassembled WGS sequence"/>
</dbReference>
<dbReference type="InterPro" id="IPR050250">
    <property type="entry name" value="Macrolide_Exporter_MacB"/>
</dbReference>
<keyword evidence="2" id="KW-1003">Cell membrane</keyword>
<comment type="subcellular location">
    <subcellularLocation>
        <location evidence="1">Cell membrane</location>
        <topology evidence="1">Multi-pass membrane protein</topology>
    </subcellularLocation>
</comment>
<feature type="transmembrane region" description="Helical" evidence="7">
    <location>
        <begin position="403"/>
        <end position="424"/>
    </location>
</feature>
<keyword evidence="3 7" id="KW-0812">Transmembrane</keyword>
<reference evidence="9 10" key="1">
    <citation type="journal article" date="2019" name="Int. J. Syst. Evol. Microbiol.">
        <title>The Global Catalogue of Microorganisms (GCM) 10K type strain sequencing project: providing services to taxonomists for standard genome sequencing and annotation.</title>
        <authorList>
            <consortium name="The Broad Institute Genomics Platform"/>
            <consortium name="The Broad Institute Genome Sequencing Center for Infectious Disease"/>
            <person name="Wu L."/>
            <person name="Ma J."/>
        </authorList>
    </citation>
    <scope>NUCLEOTIDE SEQUENCE [LARGE SCALE GENOMIC DNA]</scope>
    <source>
        <strain evidence="9 10">JCM 14326</strain>
    </source>
</reference>
<organism evidence="9 10">
    <name type="scientific">Myceligenerans crystallogenes</name>
    <dbReference type="NCBI Taxonomy" id="316335"/>
    <lineage>
        <taxon>Bacteria</taxon>
        <taxon>Bacillati</taxon>
        <taxon>Actinomycetota</taxon>
        <taxon>Actinomycetes</taxon>
        <taxon>Micrococcales</taxon>
        <taxon>Promicromonosporaceae</taxon>
        <taxon>Myceligenerans</taxon>
    </lineage>
</organism>
<dbReference type="RefSeq" id="WP_344103483.1">
    <property type="nucleotide sequence ID" value="NZ_BAAANL010000005.1"/>
</dbReference>
<protein>
    <recommendedName>
        <fullName evidence="8">ABC3 transporter permease C-terminal domain-containing protein</fullName>
    </recommendedName>
</protein>
<feature type="region of interest" description="Disordered" evidence="6">
    <location>
        <begin position="85"/>
        <end position="107"/>
    </location>
</feature>
<keyword evidence="10" id="KW-1185">Reference proteome</keyword>
<evidence type="ECO:0000256" key="1">
    <source>
        <dbReference type="ARBA" id="ARBA00004651"/>
    </source>
</evidence>
<dbReference type="InterPro" id="IPR003838">
    <property type="entry name" value="ABC3_permease_C"/>
</dbReference>
<evidence type="ECO:0000256" key="3">
    <source>
        <dbReference type="ARBA" id="ARBA00022692"/>
    </source>
</evidence>
<evidence type="ECO:0000256" key="4">
    <source>
        <dbReference type="ARBA" id="ARBA00022989"/>
    </source>
</evidence>
<feature type="domain" description="ABC3 transporter permease C-terminal" evidence="8">
    <location>
        <begin position="321"/>
        <end position="430"/>
    </location>
</feature>
<evidence type="ECO:0000256" key="2">
    <source>
        <dbReference type="ARBA" id="ARBA00022475"/>
    </source>
</evidence>
<sequence>MSGRVPRRRTSVPRALADLVEDTLAELSSRRARALMMVAAVGLSTGALLASAGISAVASRQIGSDIAASTLDLVTVSVAPGGGGAVDDAAPPAASGGGVDDGPAEPAGLVLPEDTEERLARVDLVAGAGRRLDVSQVVDPVVTRLARGGSAGGGAPGSGEEDPAAPDLVAVTAGYLEAAATRGPAERFFHLDGDLPVAFLGRGAARALDVPVTGDPTGLQVWVDGAPYDVVGYLDGDGPAALGDAVVVPYAAGLAMTGGDSEATVLIRSVPGAGAQVAKVAATAIRPDAPERLATSPVVSVDSLRRGVSTQLDRLAAWTGVILLCLTVLLIANSMVVAVTARTAEIGLRRALGSSRAQVAGVFLTEGALIGLLGGLVGAALAAAAVVVTAAANSWTAVLVPEWIAAGPLIGTAVGLVASAYPALRAAAVQPALAVRSE</sequence>
<evidence type="ECO:0000256" key="7">
    <source>
        <dbReference type="SAM" id="Phobius"/>
    </source>
</evidence>
<proteinExistence type="predicted"/>
<keyword evidence="5 7" id="KW-0472">Membrane</keyword>
<keyword evidence="4 7" id="KW-1133">Transmembrane helix</keyword>
<dbReference type="Pfam" id="PF02687">
    <property type="entry name" value="FtsX"/>
    <property type="match status" value="1"/>
</dbReference>
<evidence type="ECO:0000313" key="9">
    <source>
        <dbReference type="EMBL" id="GAA1866532.1"/>
    </source>
</evidence>
<feature type="transmembrane region" description="Helical" evidence="7">
    <location>
        <begin position="362"/>
        <end position="391"/>
    </location>
</feature>
<evidence type="ECO:0000256" key="6">
    <source>
        <dbReference type="SAM" id="MobiDB-lite"/>
    </source>
</evidence>
<comment type="caution">
    <text evidence="9">The sequence shown here is derived from an EMBL/GenBank/DDBJ whole genome shotgun (WGS) entry which is preliminary data.</text>
</comment>
<accession>A0ABN2NF27</accession>
<evidence type="ECO:0000256" key="5">
    <source>
        <dbReference type="ARBA" id="ARBA00023136"/>
    </source>
</evidence>
<evidence type="ECO:0000313" key="10">
    <source>
        <dbReference type="Proteomes" id="UP001501094"/>
    </source>
</evidence>
<dbReference type="PANTHER" id="PTHR30572">
    <property type="entry name" value="MEMBRANE COMPONENT OF TRANSPORTER-RELATED"/>
    <property type="match status" value="1"/>
</dbReference>
<evidence type="ECO:0000259" key="8">
    <source>
        <dbReference type="Pfam" id="PF02687"/>
    </source>
</evidence>
<dbReference type="EMBL" id="BAAANL010000005">
    <property type="protein sequence ID" value="GAA1866532.1"/>
    <property type="molecule type" value="Genomic_DNA"/>
</dbReference>
<dbReference type="PANTHER" id="PTHR30572:SF15">
    <property type="entry name" value="ABC TRANSPORTER PERMEASE"/>
    <property type="match status" value="1"/>
</dbReference>
<feature type="transmembrane region" description="Helical" evidence="7">
    <location>
        <begin position="315"/>
        <end position="341"/>
    </location>
</feature>
<gene>
    <name evidence="9" type="ORF">GCM10009751_25850</name>
</gene>